<keyword evidence="1" id="KW-1133">Transmembrane helix</keyword>
<accession>A0A439D9V1</accession>
<comment type="caution">
    <text evidence="2">The sequence shown here is derived from an EMBL/GenBank/DDBJ whole genome shotgun (WGS) entry which is preliminary data.</text>
</comment>
<name>A0A439D9V1_9PEZI</name>
<protein>
    <submittedName>
        <fullName evidence="2">Uncharacterized protein</fullName>
    </submittedName>
</protein>
<feature type="transmembrane region" description="Helical" evidence="1">
    <location>
        <begin position="12"/>
        <end position="31"/>
    </location>
</feature>
<reference evidence="2 3" key="1">
    <citation type="submission" date="2018-12" db="EMBL/GenBank/DDBJ databases">
        <title>Draft genome sequence of Xylaria grammica IHI A82.</title>
        <authorList>
            <person name="Buettner E."/>
            <person name="Kellner H."/>
        </authorList>
    </citation>
    <scope>NUCLEOTIDE SEQUENCE [LARGE SCALE GENOMIC DNA]</scope>
    <source>
        <strain evidence="2 3">IHI A82</strain>
    </source>
</reference>
<proteinExistence type="predicted"/>
<evidence type="ECO:0000313" key="3">
    <source>
        <dbReference type="Proteomes" id="UP000286045"/>
    </source>
</evidence>
<dbReference type="AlphaFoldDB" id="A0A439D9V1"/>
<feature type="transmembrane region" description="Helical" evidence="1">
    <location>
        <begin position="78"/>
        <end position="99"/>
    </location>
</feature>
<sequence>MASIRKSLLHLISYLILALSILPLSILSPFSSPSPLFLLYPLLTIIPHLDPQTTPTPIITLHAPFKPLSEIGVTLMTYTWTIFFLYPAYIALVSFGWAMQPFEPDAVDLYLSLGL</sequence>
<dbReference type="EMBL" id="RYZI01000087">
    <property type="protein sequence ID" value="RWA11189.1"/>
    <property type="molecule type" value="Genomic_DNA"/>
</dbReference>
<evidence type="ECO:0000313" key="2">
    <source>
        <dbReference type="EMBL" id="RWA11189.1"/>
    </source>
</evidence>
<organism evidence="2 3">
    <name type="scientific">Xylaria grammica</name>
    <dbReference type="NCBI Taxonomy" id="363999"/>
    <lineage>
        <taxon>Eukaryota</taxon>
        <taxon>Fungi</taxon>
        <taxon>Dikarya</taxon>
        <taxon>Ascomycota</taxon>
        <taxon>Pezizomycotina</taxon>
        <taxon>Sordariomycetes</taxon>
        <taxon>Xylariomycetidae</taxon>
        <taxon>Xylariales</taxon>
        <taxon>Xylariaceae</taxon>
        <taxon>Xylaria</taxon>
    </lineage>
</organism>
<keyword evidence="3" id="KW-1185">Reference proteome</keyword>
<evidence type="ECO:0000256" key="1">
    <source>
        <dbReference type="SAM" id="Phobius"/>
    </source>
</evidence>
<dbReference type="Proteomes" id="UP000286045">
    <property type="component" value="Unassembled WGS sequence"/>
</dbReference>
<keyword evidence="1" id="KW-0472">Membrane</keyword>
<keyword evidence="1" id="KW-0812">Transmembrane</keyword>
<gene>
    <name evidence="2" type="ORF">EKO27_g3885</name>
</gene>